<keyword evidence="5" id="KW-0472">Membrane</keyword>
<comment type="caution">
    <text evidence="6">The sequence shown here is derived from an EMBL/GenBank/DDBJ whole genome shotgun (WGS) entry which is preliminary data.</text>
</comment>
<keyword evidence="7" id="KW-1185">Reference proteome</keyword>
<reference evidence="6 7" key="1">
    <citation type="submission" date="2024-03" db="EMBL/GenBank/DDBJ databases">
        <authorList>
            <person name="Martinez-Hernandez J."/>
        </authorList>
    </citation>
    <scope>NUCLEOTIDE SEQUENCE [LARGE SCALE GENOMIC DNA]</scope>
</reference>
<evidence type="ECO:0000256" key="1">
    <source>
        <dbReference type="ARBA" id="ARBA00009451"/>
    </source>
</evidence>
<comment type="similarity">
    <text evidence="1 4">Belongs to the universal ribosomal protein uL22 family.</text>
</comment>
<name>A0AAV1WXU0_LUPLU</name>
<keyword evidence="5" id="KW-0812">Transmembrane</keyword>
<accession>A0AAV1WXU0</accession>
<protein>
    <recommendedName>
        <fullName evidence="8">60S ribosomal protein L17</fullName>
    </recommendedName>
</protein>
<dbReference type="GO" id="GO:0002181">
    <property type="term" value="P:cytoplasmic translation"/>
    <property type="evidence" value="ECO:0007669"/>
    <property type="project" value="TreeGrafter"/>
</dbReference>
<proteinExistence type="inferred from homology"/>
<keyword evidence="3 4" id="KW-0687">Ribonucleoprotein</keyword>
<dbReference type="NCBIfam" id="TIGR01038">
    <property type="entry name" value="uL22_arch_euk"/>
    <property type="match status" value="1"/>
</dbReference>
<dbReference type="GO" id="GO:0022625">
    <property type="term" value="C:cytosolic large ribosomal subunit"/>
    <property type="evidence" value="ECO:0007669"/>
    <property type="project" value="TreeGrafter"/>
</dbReference>
<dbReference type="InterPro" id="IPR001063">
    <property type="entry name" value="Ribosomal_uL22"/>
</dbReference>
<evidence type="ECO:0000256" key="2">
    <source>
        <dbReference type="ARBA" id="ARBA00022980"/>
    </source>
</evidence>
<evidence type="ECO:0000256" key="4">
    <source>
        <dbReference type="RuleBase" id="RU004005"/>
    </source>
</evidence>
<dbReference type="SUPFAM" id="SSF54843">
    <property type="entry name" value="Ribosomal protein L22"/>
    <property type="match status" value="1"/>
</dbReference>
<evidence type="ECO:0000256" key="3">
    <source>
        <dbReference type="ARBA" id="ARBA00023274"/>
    </source>
</evidence>
<dbReference type="EMBL" id="CAXHTB010000010">
    <property type="protein sequence ID" value="CAL0314132.1"/>
    <property type="molecule type" value="Genomic_DNA"/>
</dbReference>
<evidence type="ECO:0000256" key="5">
    <source>
        <dbReference type="SAM" id="Phobius"/>
    </source>
</evidence>
<dbReference type="AlphaFoldDB" id="A0AAV1WXU0"/>
<dbReference type="Gene3D" id="3.90.470.10">
    <property type="entry name" value="Ribosomal protein L22/L17"/>
    <property type="match status" value="1"/>
</dbReference>
<organism evidence="6 7">
    <name type="scientific">Lupinus luteus</name>
    <name type="common">European yellow lupine</name>
    <dbReference type="NCBI Taxonomy" id="3873"/>
    <lineage>
        <taxon>Eukaryota</taxon>
        <taxon>Viridiplantae</taxon>
        <taxon>Streptophyta</taxon>
        <taxon>Embryophyta</taxon>
        <taxon>Tracheophyta</taxon>
        <taxon>Spermatophyta</taxon>
        <taxon>Magnoliopsida</taxon>
        <taxon>eudicotyledons</taxon>
        <taxon>Gunneridae</taxon>
        <taxon>Pentapetalae</taxon>
        <taxon>rosids</taxon>
        <taxon>fabids</taxon>
        <taxon>Fabales</taxon>
        <taxon>Fabaceae</taxon>
        <taxon>Papilionoideae</taxon>
        <taxon>50 kb inversion clade</taxon>
        <taxon>genistoids sensu lato</taxon>
        <taxon>core genistoids</taxon>
        <taxon>Genisteae</taxon>
        <taxon>Lupinus</taxon>
    </lineage>
</organism>
<evidence type="ECO:0008006" key="8">
    <source>
        <dbReference type="Google" id="ProtNLM"/>
    </source>
</evidence>
<dbReference type="PANTHER" id="PTHR11593">
    <property type="entry name" value="60S RIBOSOMAL PROTEIN L17"/>
    <property type="match status" value="1"/>
</dbReference>
<dbReference type="Pfam" id="PF00237">
    <property type="entry name" value="Ribosomal_L22"/>
    <property type="match status" value="1"/>
</dbReference>
<dbReference type="Proteomes" id="UP001497480">
    <property type="component" value="Unassembled WGS sequence"/>
</dbReference>
<keyword evidence="5" id="KW-1133">Transmembrane helix</keyword>
<evidence type="ECO:0000313" key="6">
    <source>
        <dbReference type="EMBL" id="CAL0314132.1"/>
    </source>
</evidence>
<gene>
    <name evidence="6" type="ORF">LLUT_LOCUS15192</name>
</gene>
<sequence length="220" mass="25286">MKVSLLALHVIVYQITIPLFLFYYINSPIFLCCYLCILRGDNFRVHLKNTRETTFSTRKLPLVKAKRYLEDVLTHKQVIPFRRFCRGVGKTTQAKNRHSNGKSCWPMKSTKFILDLLKNAESNAEVKGLVIDALYISHIHVNQAERQRQIIGGSIFLRICQGQEEGVDPNANQSPRLYRPGFPIDVFTALSVHPLFHPFITRHVSGRIQTPGSSTRRFTM</sequence>
<dbReference type="InterPro" id="IPR036394">
    <property type="entry name" value="Ribosomal_uL22_sf"/>
</dbReference>
<feature type="transmembrane region" description="Helical" evidence="5">
    <location>
        <begin position="12"/>
        <end position="38"/>
    </location>
</feature>
<dbReference type="PANTHER" id="PTHR11593:SF47">
    <property type="entry name" value="LARGE RIBOSOMAL SUBUNIT PROTEIN UL22Y"/>
    <property type="match status" value="1"/>
</dbReference>
<keyword evidence="2 4" id="KW-0689">Ribosomal protein</keyword>
<dbReference type="InterPro" id="IPR005721">
    <property type="entry name" value="Ribosomal_uL22_euk/arc"/>
</dbReference>
<evidence type="ECO:0000313" key="7">
    <source>
        <dbReference type="Proteomes" id="UP001497480"/>
    </source>
</evidence>
<dbReference type="GO" id="GO:0003735">
    <property type="term" value="F:structural constituent of ribosome"/>
    <property type="evidence" value="ECO:0007669"/>
    <property type="project" value="InterPro"/>
</dbReference>